<reference evidence="1" key="1">
    <citation type="submission" date="2019-08" db="EMBL/GenBank/DDBJ databases">
        <authorList>
            <person name="Kucharzyk K."/>
            <person name="Murdoch R.W."/>
            <person name="Higgins S."/>
            <person name="Loffler F."/>
        </authorList>
    </citation>
    <scope>NUCLEOTIDE SEQUENCE</scope>
</reference>
<sequence length="62" mass="6854">MIVAIFNIDGKSIAGANRRRNKFIGGTMPDIAVYIHRNMINPSVKINIVIGTIFVSVHNDTE</sequence>
<protein>
    <submittedName>
        <fullName evidence="1">Uncharacterized protein</fullName>
    </submittedName>
</protein>
<name>A0A644WPZ7_9ZZZZ</name>
<dbReference type="AlphaFoldDB" id="A0A644WPZ7"/>
<comment type="caution">
    <text evidence="1">The sequence shown here is derived from an EMBL/GenBank/DDBJ whole genome shotgun (WGS) entry which is preliminary data.</text>
</comment>
<organism evidence="1">
    <name type="scientific">bioreactor metagenome</name>
    <dbReference type="NCBI Taxonomy" id="1076179"/>
    <lineage>
        <taxon>unclassified sequences</taxon>
        <taxon>metagenomes</taxon>
        <taxon>ecological metagenomes</taxon>
    </lineage>
</organism>
<gene>
    <name evidence="1" type="ORF">SDC9_52250</name>
</gene>
<accession>A0A644WPZ7</accession>
<proteinExistence type="predicted"/>
<dbReference type="EMBL" id="VSSQ01001181">
    <property type="protein sequence ID" value="MPM05955.1"/>
    <property type="molecule type" value="Genomic_DNA"/>
</dbReference>
<evidence type="ECO:0000313" key="1">
    <source>
        <dbReference type="EMBL" id="MPM05955.1"/>
    </source>
</evidence>